<gene>
    <name evidence="8" type="ORF">PCAL00307_LOCUS4119</name>
    <name evidence="9" type="ORF">PECAL_4P26290</name>
</gene>
<comment type="subcellular location">
    <subcellularLocation>
        <location evidence="1 5">Nucleus</location>
    </subcellularLocation>
</comment>
<dbReference type="Pfam" id="PF02671">
    <property type="entry name" value="PAH"/>
    <property type="match status" value="2"/>
</dbReference>
<dbReference type="InterPro" id="IPR039774">
    <property type="entry name" value="Sin3-like"/>
</dbReference>
<evidence type="ECO:0000256" key="4">
    <source>
        <dbReference type="ARBA" id="ARBA00023242"/>
    </source>
</evidence>
<dbReference type="SMART" id="SM00761">
    <property type="entry name" value="HDAC_interact"/>
    <property type="match status" value="1"/>
</dbReference>
<feature type="domain" description="Histone deacetylase interacting" evidence="7">
    <location>
        <begin position="779"/>
        <end position="880"/>
    </location>
</feature>
<dbReference type="SUPFAM" id="SSF47762">
    <property type="entry name" value="PAH2 domain"/>
    <property type="match status" value="2"/>
</dbReference>
<dbReference type="GO" id="GO:0000785">
    <property type="term" value="C:chromatin"/>
    <property type="evidence" value="ECO:0007669"/>
    <property type="project" value="TreeGrafter"/>
</dbReference>
<accession>A0A7S4E3R0</accession>
<dbReference type="GO" id="GO:0000118">
    <property type="term" value="C:histone deacetylase complex"/>
    <property type="evidence" value="ECO:0007669"/>
    <property type="project" value="TreeGrafter"/>
</dbReference>
<dbReference type="PROSITE" id="PS51477">
    <property type="entry name" value="PAH"/>
    <property type="match status" value="2"/>
</dbReference>
<feature type="region of interest" description="Disordered" evidence="6">
    <location>
        <begin position="522"/>
        <end position="541"/>
    </location>
</feature>
<feature type="compositionally biased region" description="Basic and acidic residues" evidence="6">
    <location>
        <begin position="965"/>
        <end position="981"/>
    </location>
</feature>
<dbReference type="OrthoDB" id="10265969at2759"/>
<feature type="region of interest" description="Disordered" evidence="6">
    <location>
        <begin position="893"/>
        <end position="982"/>
    </location>
</feature>
<keyword evidence="10" id="KW-1185">Reference proteome</keyword>
<dbReference type="EMBL" id="CAKKNE010000004">
    <property type="protein sequence ID" value="CAH0375301.1"/>
    <property type="molecule type" value="Genomic_DNA"/>
</dbReference>
<evidence type="ECO:0000256" key="6">
    <source>
        <dbReference type="SAM" id="MobiDB-lite"/>
    </source>
</evidence>
<evidence type="ECO:0000259" key="7">
    <source>
        <dbReference type="SMART" id="SM00761"/>
    </source>
</evidence>
<evidence type="ECO:0000256" key="5">
    <source>
        <dbReference type="PROSITE-ProRule" id="PRU00810"/>
    </source>
</evidence>
<feature type="compositionally biased region" description="Acidic residues" evidence="6">
    <location>
        <begin position="683"/>
        <end position="698"/>
    </location>
</feature>
<dbReference type="Pfam" id="PF16879">
    <property type="entry name" value="Sin3a_C"/>
    <property type="match status" value="1"/>
</dbReference>
<dbReference type="EMBL" id="HBIW01005040">
    <property type="protein sequence ID" value="CAE0688685.1"/>
    <property type="molecule type" value="Transcribed_RNA"/>
</dbReference>
<dbReference type="GO" id="GO:0003714">
    <property type="term" value="F:transcription corepressor activity"/>
    <property type="evidence" value="ECO:0007669"/>
    <property type="project" value="InterPro"/>
</dbReference>
<name>A0A7S4E3R0_9STRA</name>
<reference evidence="9" key="2">
    <citation type="submission" date="2021-11" db="EMBL/GenBank/DDBJ databases">
        <authorList>
            <consortium name="Genoscope - CEA"/>
            <person name="William W."/>
        </authorList>
    </citation>
    <scope>NUCLEOTIDE SEQUENCE</scope>
</reference>
<feature type="region of interest" description="Disordered" evidence="6">
    <location>
        <begin position="1323"/>
        <end position="1360"/>
    </location>
</feature>
<organism evidence="8">
    <name type="scientific">Pelagomonas calceolata</name>
    <dbReference type="NCBI Taxonomy" id="35677"/>
    <lineage>
        <taxon>Eukaryota</taxon>
        <taxon>Sar</taxon>
        <taxon>Stramenopiles</taxon>
        <taxon>Ochrophyta</taxon>
        <taxon>Pelagophyceae</taxon>
        <taxon>Pelagomonadales</taxon>
        <taxon>Pelagomonadaceae</taxon>
        <taxon>Pelagomonas</taxon>
    </lineage>
</organism>
<keyword evidence="2" id="KW-0678">Repressor</keyword>
<sequence>MAARPQGMRELKVEDALLYLDQVKAEFGDEPEIYNEFLEIMKSFKSQQIDTPGVIRRVSTLFEGYGKLIYGFNTFLPEGYKIEVPEHLREQLRGQVNAVPRGQQAAPAPPAPRPRAPARRPARAPVEDPPRQPVEFDNAIAYVTAIKKRFEHQPETYKAFLEVLHTYQREQKGIQEVLRRVAELFKDHADLLREFTYFLPDAAIEPAQRLFLQRAAADAEQRNPGGYRRGGRGTRSTRGGRGGRGSRRTAQASQSSDYSRPYATTAGASRGDRNLDRRILGQPQTRNQGRYRNPVRPAGHMSLPELRDEAKHAQLCAQEDLLAAKKRRFAHLGLTNSASQRQDEAAVLRRLRYALIGDGASDGTRQKQRGSHLAKTLGTLKDALVPYGRSSFGDPRYKVRRPLPVDATYASLTEEDRKEVDALPTAEEEGYFKTEEEEQDDMDKFLRRGKYKHLREGDPPKTLEERLGGTEDVVQRCKDAVAAAEKAFRENPPTPAPPVEPADPAADAVAAAVAADAKAQLDPDLAPDNSTMEKKDAPMPSLKYPDPVMLSEEESKLVPHLVADVPTTTMERERLYAWRCVLRGLDAVSKGALSSEAFEQLLSDVVDRVVDWGRGHSRGSRLVGDVAMLCRRSARIGPTGEWADAAYALARRAAHPGRRVEVDPDDDPLQYVGVARRPRYVLDDSDSNDEEDKEDEPDAVMTTRGVAAQAALTAKPSTRAGGRRTPPPNDDDDDDQSLNSGERALRKAAKVASGRQQTLGDWTSLPLSELDFGDDSPFELRRTPSYRRLPESVPRPVCSHRSELDASVLNDDWVSVAVGSEDGNFSQLQLRRNAHEEQLFKTEDEHFEIDMIVGANAATATALEAIASEPEPASVDWKTGAIDIPVEVIPMDDDERDKKRGRLRRPVLRLHRTMTSFRHAGKKKRARKRDESPPPSKRQAVGSKQRPKRRSPSPVPPTDEAEETEAQKKERLEREERKREQTALQERFLEGATELDDLKPGSEALQRRWLSPIHVASLCRVYGDRDVDALAALRKAPKIAAGVLAKRLREKDVEWRLARKGLARRWRRKVRAHFAKSLDHRAHFWRALDKKRCSSKWLVQEIRERPHADDPALDLAGTEPTRTVEPAQLTYDVSDRGVQRDVVSLLMLALEHSSTPLAEQKVIAREVWRDFVDDLYGLPAEALARHLPQSLSRGGHVLTEGDRQPLPRGARVLTMRGEAVVLAFHAVQPPNTEMEPDVFAPLNEADTYGRSRAASIASSQDNADAEANAAAAASATAASEARAEEARPTACYEVRGESGPSKFVRPSDVFALDDLDMGFVESVEEEKPTKKKGSKKRKKTSQEEPLPDVKFTPRPASRVSGTGVALANERVYVFARLHQMIYSRLLEAKGLCENEKERQDRLAAEPHQVLEAIRADDDGECEVEEEVRSDSEDLEADGEMARLRSRGYAGFLELVAMLLCGDVNKSTYDDACRLLVGTEAFRVRALDKMCRAAVEAMRSLAADDTLKPLISSEHATETVGDLDARKAALAKECPQLSGDDLYRVRVDRGSDGAADKLVLDWLGPLPEFDEDVDMA</sequence>
<dbReference type="FunFam" id="1.20.1160.11:FF:000001">
    <property type="entry name" value="Paired amphipathic helix protein Sin3"/>
    <property type="match status" value="1"/>
</dbReference>
<dbReference type="GO" id="GO:0000122">
    <property type="term" value="P:negative regulation of transcription by RNA polymerase II"/>
    <property type="evidence" value="ECO:0007669"/>
    <property type="project" value="TreeGrafter"/>
</dbReference>
<feature type="region of interest" description="Disordered" evidence="6">
    <location>
        <begin position="216"/>
        <end position="301"/>
    </location>
</feature>
<feature type="compositionally biased region" description="Basic and acidic residues" evidence="6">
    <location>
        <begin position="270"/>
        <end position="279"/>
    </location>
</feature>
<reference evidence="8" key="1">
    <citation type="submission" date="2021-01" db="EMBL/GenBank/DDBJ databases">
        <authorList>
            <person name="Corre E."/>
            <person name="Pelletier E."/>
            <person name="Niang G."/>
            <person name="Scheremetjew M."/>
            <person name="Finn R."/>
            <person name="Kale V."/>
            <person name="Holt S."/>
            <person name="Cochrane G."/>
            <person name="Meng A."/>
            <person name="Brown T."/>
            <person name="Cohen L."/>
        </authorList>
    </citation>
    <scope>NUCLEOTIDE SEQUENCE</scope>
    <source>
        <strain evidence="8">CCMP1756</strain>
    </source>
</reference>
<feature type="region of interest" description="Disordered" evidence="6">
    <location>
        <begin position="1279"/>
        <end position="1300"/>
    </location>
</feature>
<evidence type="ECO:0000256" key="2">
    <source>
        <dbReference type="ARBA" id="ARBA00022491"/>
    </source>
</evidence>
<feature type="region of interest" description="Disordered" evidence="6">
    <location>
        <begin position="656"/>
        <end position="739"/>
    </location>
</feature>
<dbReference type="FunFam" id="1.20.1160.11:FF:000003">
    <property type="entry name" value="Paired amphipathic helix SIN3-like protein"/>
    <property type="match status" value="1"/>
</dbReference>
<evidence type="ECO:0000313" key="10">
    <source>
        <dbReference type="Proteomes" id="UP000789595"/>
    </source>
</evidence>
<dbReference type="PANTHER" id="PTHR12346:SF0">
    <property type="entry name" value="SIN3A, ISOFORM G"/>
    <property type="match status" value="1"/>
</dbReference>
<protein>
    <recommendedName>
        <fullName evidence="7">Histone deacetylase interacting domain-containing protein</fullName>
    </recommendedName>
</protein>
<keyword evidence="3" id="KW-0677">Repeat</keyword>
<feature type="region of interest" description="Disordered" evidence="6">
    <location>
        <begin position="100"/>
        <end position="132"/>
    </location>
</feature>
<dbReference type="Pfam" id="PF08295">
    <property type="entry name" value="Sin3_corepress"/>
    <property type="match status" value="1"/>
</dbReference>
<evidence type="ECO:0000313" key="8">
    <source>
        <dbReference type="EMBL" id="CAE0688685.1"/>
    </source>
</evidence>
<dbReference type="InterPro" id="IPR036600">
    <property type="entry name" value="PAH_sf"/>
</dbReference>
<dbReference type="InterPro" id="IPR031693">
    <property type="entry name" value="Sin3_C"/>
</dbReference>
<dbReference type="InterPro" id="IPR003822">
    <property type="entry name" value="PAH"/>
</dbReference>
<keyword evidence="4 5" id="KW-0539">Nucleus</keyword>
<dbReference type="Gene3D" id="1.20.1160.11">
    <property type="entry name" value="Paired amphipathic helix"/>
    <property type="match status" value="2"/>
</dbReference>
<dbReference type="PANTHER" id="PTHR12346">
    <property type="entry name" value="SIN3B-RELATED"/>
    <property type="match status" value="1"/>
</dbReference>
<evidence type="ECO:0000313" key="9">
    <source>
        <dbReference type="EMBL" id="CAH0375301.1"/>
    </source>
</evidence>
<evidence type="ECO:0000256" key="1">
    <source>
        <dbReference type="ARBA" id="ARBA00004123"/>
    </source>
</evidence>
<feature type="compositionally biased region" description="Basic residues" evidence="6">
    <location>
        <begin position="899"/>
        <end position="912"/>
    </location>
</feature>
<dbReference type="Proteomes" id="UP000789595">
    <property type="component" value="Unassembled WGS sequence"/>
</dbReference>
<proteinExistence type="predicted"/>
<evidence type="ECO:0000256" key="3">
    <source>
        <dbReference type="ARBA" id="ARBA00022737"/>
    </source>
</evidence>
<dbReference type="InterPro" id="IPR013194">
    <property type="entry name" value="HDAC_interact_dom"/>
</dbReference>
<feature type="compositionally biased region" description="Basic residues" evidence="6">
    <location>
        <begin position="1329"/>
        <end position="1339"/>
    </location>
</feature>